<reference evidence="3" key="1">
    <citation type="submission" date="2022-07" db="EMBL/GenBank/DDBJ databases">
        <title>Evaluation of T. orientalis genome assembly methods using nanopore sequencing and analysis of variation between genomes.</title>
        <authorList>
            <person name="Yam J."/>
            <person name="Micallef M.L."/>
            <person name="Liu M."/>
            <person name="Djordjevic S.P."/>
            <person name="Bogema D.R."/>
            <person name="Jenkins C."/>
        </authorList>
    </citation>
    <scope>NUCLEOTIDE SEQUENCE</scope>
    <source>
        <strain evidence="3">Fish Creek</strain>
    </source>
</reference>
<dbReference type="OrthoDB" id="421993at2759"/>
<dbReference type="PANTHER" id="PTHR11895:SF7">
    <property type="entry name" value="GLUTAMYL-TRNA(GLN) AMIDOTRANSFERASE SUBUNIT A, MITOCHONDRIAL"/>
    <property type="match status" value="1"/>
</dbReference>
<evidence type="ECO:0000313" key="4">
    <source>
        <dbReference type="Proteomes" id="UP000244803"/>
    </source>
</evidence>
<gene>
    <name evidence="3" type="ORF">MACJ_003286</name>
</gene>
<protein>
    <recommendedName>
        <fullName evidence="2">Amidase domain-containing protein</fullName>
    </recommendedName>
</protein>
<proteinExistence type="inferred from homology"/>
<dbReference type="GO" id="GO:0003824">
    <property type="term" value="F:catalytic activity"/>
    <property type="evidence" value="ECO:0007669"/>
    <property type="project" value="InterPro"/>
</dbReference>
<dbReference type="InterPro" id="IPR000120">
    <property type="entry name" value="Amidase"/>
</dbReference>
<accession>A0A976M7M0</accession>
<sequence length="520" mass="58896">MVKCNGINGHVEGTEEYSKSQIQEYIKEFLNHSNKYEGKATHESFKETSGWEYIVKCLKSIQKEEKGEVDAQVLNKYEAYCYILNKYEIFEQVVRIVEGLRKGEGEKMKLFGLPVAVKDNLTVKDIPFSNGETKGPYKPSYTATSVKSLVEQGIIVIGKTKLNGFGVGSNTSDVINPLGEEYIVGGSSGGSAVAVSGNTVTCAVGTDTGGSVRCPAAFAASVGYRPSHGAISRYGMSELCGDFDTIGFITNNVDQAMIMAYIAIGYDKKDMHMRLEVEELKRKMAEVVNRTNTAKRMINGWKPLESLKIGMFDPEEIYRLGYIDEENKKNMEKVKKITKKLGAEVVIVEPLELRECTGLYYLKSAKNVATNLRRFKNYPYQKKKKCCLKEFLLNLDPRIKERFLLGEYVKEVEFEVEKLFEDKKKELIDWVEKNKMFKEVEFLITPTTSEVLPLKNEDYQSRNVYMLDIFETVAPILGVCSISLPMRDGTRPNAFQITGGYLQDHRLFEISRIYEENMGE</sequence>
<dbReference type="Proteomes" id="UP000244803">
    <property type="component" value="Chromosome 4"/>
</dbReference>
<feature type="domain" description="Amidase" evidence="2">
    <location>
        <begin position="97"/>
        <end position="507"/>
    </location>
</feature>
<dbReference type="Pfam" id="PF01425">
    <property type="entry name" value="Amidase"/>
    <property type="match status" value="1"/>
</dbReference>
<dbReference type="SUPFAM" id="SSF75304">
    <property type="entry name" value="Amidase signature (AS) enzymes"/>
    <property type="match status" value="1"/>
</dbReference>
<dbReference type="PANTHER" id="PTHR11895">
    <property type="entry name" value="TRANSAMIDASE"/>
    <property type="match status" value="1"/>
</dbReference>
<comment type="similarity">
    <text evidence="1">Belongs to the amidase family.</text>
</comment>
<evidence type="ECO:0000259" key="2">
    <source>
        <dbReference type="Pfam" id="PF01425"/>
    </source>
</evidence>
<dbReference type="InterPro" id="IPR036928">
    <property type="entry name" value="AS_sf"/>
</dbReference>
<dbReference type="PROSITE" id="PS00571">
    <property type="entry name" value="AMIDASES"/>
    <property type="match status" value="1"/>
</dbReference>
<dbReference type="InterPro" id="IPR020556">
    <property type="entry name" value="Amidase_CS"/>
</dbReference>
<name>A0A976M7M0_THEOR</name>
<dbReference type="InterPro" id="IPR023631">
    <property type="entry name" value="Amidase_dom"/>
</dbReference>
<evidence type="ECO:0000256" key="1">
    <source>
        <dbReference type="ARBA" id="ARBA00009199"/>
    </source>
</evidence>
<dbReference type="AlphaFoldDB" id="A0A976M7M0"/>
<organism evidence="3 4">
    <name type="scientific">Theileria orientalis</name>
    <dbReference type="NCBI Taxonomy" id="68886"/>
    <lineage>
        <taxon>Eukaryota</taxon>
        <taxon>Sar</taxon>
        <taxon>Alveolata</taxon>
        <taxon>Apicomplexa</taxon>
        <taxon>Aconoidasida</taxon>
        <taxon>Piroplasmida</taxon>
        <taxon>Theileriidae</taxon>
        <taxon>Theileria</taxon>
    </lineage>
</organism>
<dbReference type="Gene3D" id="3.90.1300.10">
    <property type="entry name" value="Amidase signature (AS) domain"/>
    <property type="match status" value="1"/>
</dbReference>
<evidence type="ECO:0000313" key="3">
    <source>
        <dbReference type="EMBL" id="UKJ90028.2"/>
    </source>
</evidence>
<dbReference type="EMBL" id="CP056067">
    <property type="protein sequence ID" value="UKJ90028.2"/>
    <property type="molecule type" value="Genomic_DNA"/>
</dbReference>